<evidence type="ECO:0000313" key="1">
    <source>
        <dbReference type="EMBL" id="MFD0914193.1"/>
    </source>
</evidence>
<protein>
    <submittedName>
        <fullName evidence="1">Uncharacterized protein</fullName>
    </submittedName>
</protein>
<dbReference type="Proteomes" id="UP001597128">
    <property type="component" value="Unassembled WGS sequence"/>
</dbReference>
<dbReference type="RefSeq" id="WP_379057778.1">
    <property type="nucleotide sequence ID" value="NZ_JBHTKB010000002.1"/>
</dbReference>
<sequence>MRVIFPGELFEKFRGEIDVPLPSFCEPLIKWRGLMAPSKMLLAAGITGIKKGACRHL</sequence>
<proteinExistence type="predicted"/>
<dbReference type="EMBL" id="JBHTKB010000002">
    <property type="protein sequence ID" value="MFD0914193.1"/>
    <property type="molecule type" value="Genomic_DNA"/>
</dbReference>
<organism evidence="1 2">
    <name type="scientific">Methylophilus luteus</name>
    <dbReference type="NCBI Taxonomy" id="640108"/>
    <lineage>
        <taxon>Bacteria</taxon>
        <taxon>Pseudomonadati</taxon>
        <taxon>Pseudomonadota</taxon>
        <taxon>Betaproteobacteria</taxon>
        <taxon>Nitrosomonadales</taxon>
        <taxon>Methylophilaceae</taxon>
        <taxon>Methylophilus</taxon>
    </lineage>
</organism>
<gene>
    <name evidence="1" type="ORF">ACFQ1Z_11590</name>
</gene>
<comment type="caution">
    <text evidence="1">The sequence shown here is derived from an EMBL/GenBank/DDBJ whole genome shotgun (WGS) entry which is preliminary data.</text>
</comment>
<reference evidence="2" key="1">
    <citation type="journal article" date="2019" name="Int. J. Syst. Evol. Microbiol.">
        <title>The Global Catalogue of Microorganisms (GCM) 10K type strain sequencing project: providing services to taxonomists for standard genome sequencing and annotation.</title>
        <authorList>
            <consortium name="The Broad Institute Genomics Platform"/>
            <consortium name="The Broad Institute Genome Sequencing Center for Infectious Disease"/>
            <person name="Wu L."/>
            <person name="Ma J."/>
        </authorList>
    </citation>
    <scope>NUCLEOTIDE SEQUENCE [LARGE SCALE GENOMIC DNA]</scope>
    <source>
        <strain evidence="2">CCUG 58412</strain>
    </source>
</reference>
<evidence type="ECO:0000313" key="2">
    <source>
        <dbReference type="Proteomes" id="UP001597128"/>
    </source>
</evidence>
<keyword evidence="2" id="KW-1185">Reference proteome</keyword>
<accession>A0ABW3F9R3</accession>
<name>A0ABW3F9R3_9PROT</name>